<feature type="chain" id="PRO_5015443564" description="Lipocalin-like protein" evidence="1">
    <location>
        <begin position="26"/>
        <end position="137"/>
    </location>
</feature>
<evidence type="ECO:0000313" key="3">
    <source>
        <dbReference type="Proteomes" id="UP000244090"/>
    </source>
</evidence>
<dbReference type="RefSeq" id="WP_108114024.1">
    <property type="nucleotide sequence ID" value="NZ_QBKT01000002.1"/>
</dbReference>
<reference evidence="2 3" key="1">
    <citation type="submission" date="2018-04" db="EMBL/GenBank/DDBJ databases">
        <title>Genomic Encyclopedia of Archaeal and Bacterial Type Strains, Phase II (KMG-II): from individual species to whole genera.</title>
        <authorList>
            <person name="Goeker M."/>
        </authorList>
    </citation>
    <scope>NUCLEOTIDE SEQUENCE [LARGE SCALE GENOMIC DNA]</scope>
    <source>
        <strain evidence="2 3">DSM 25731</strain>
    </source>
</reference>
<comment type="caution">
    <text evidence="2">The sequence shown here is derived from an EMBL/GenBank/DDBJ whole genome shotgun (WGS) entry which is preliminary data.</text>
</comment>
<sequence length="137" mass="16039">MIQIKNIKSILLFCCLLLTVQYVFSQTDVSKKILGKWKFESEEKIILSTDIIRTDTLSKYTADSFFQKGIDMSFRDSLDIEFSVSHEGLSLVIPYTIEDSVLTIVKRSYRILQLDDKVLHFRVETDSVQTKYTYKKY</sequence>
<keyword evidence="1" id="KW-0732">Signal</keyword>
<keyword evidence="3" id="KW-1185">Reference proteome</keyword>
<dbReference type="Proteomes" id="UP000244090">
    <property type="component" value="Unassembled WGS sequence"/>
</dbReference>
<dbReference type="AlphaFoldDB" id="A0A2T6C422"/>
<evidence type="ECO:0000313" key="2">
    <source>
        <dbReference type="EMBL" id="PTX63062.1"/>
    </source>
</evidence>
<evidence type="ECO:0000256" key="1">
    <source>
        <dbReference type="SAM" id="SignalP"/>
    </source>
</evidence>
<gene>
    <name evidence="2" type="ORF">C8N46_102464</name>
</gene>
<accession>A0A2T6C422</accession>
<protein>
    <recommendedName>
        <fullName evidence="4">Lipocalin-like protein</fullName>
    </recommendedName>
</protein>
<evidence type="ECO:0008006" key="4">
    <source>
        <dbReference type="Google" id="ProtNLM"/>
    </source>
</evidence>
<dbReference type="EMBL" id="QBKT01000002">
    <property type="protein sequence ID" value="PTX63062.1"/>
    <property type="molecule type" value="Genomic_DNA"/>
</dbReference>
<proteinExistence type="predicted"/>
<name>A0A2T6C422_9FLAO</name>
<feature type="signal peptide" evidence="1">
    <location>
        <begin position="1"/>
        <end position="25"/>
    </location>
</feature>
<organism evidence="2 3">
    <name type="scientific">Kordia periserrulae</name>
    <dbReference type="NCBI Taxonomy" id="701523"/>
    <lineage>
        <taxon>Bacteria</taxon>
        <taxon>Pseudomonadati</taxon>
        <taxon>Bacteroidota</taxon>
        <taxon>Flavobacteriia</taxon>
        <taxon>Flavobacteriales</taxon>
        <taxon>Flavobacteriaceae</taxon>
        <taxon>Kordia</taxon>
    </lineage>
</organism>